<dbReference type="Proteomes" id="UP001202134">
    <property type="component" value="Unassembled WGS sequence"/>
</dbReference>
<evidence type="ECO:0000313" key="2">
    <source>
        <dbReference type="EMBL" id="MCL1045592.1"/>
    </source>
</evidence>
<dbReference type="EMBL" id="JAKIKU010000004">
    <property type="protein sequence ID" value="MCL1045592.1"/>
    <property type="molecule type" value="Genomic_DNA"/>
</dbReference>
<dbReference type="PANTHER" id="PTHR48098:SF6">
    <property type="entry name" value="FERRI-BACILLIBACTIN ESTERASE BESA"/>
    <property type="match status" value="1"/>
</dbReference>
<keyword evidence="1" id="KW-0812">Transmembrane</keyword>
<dbReference type="Pfam" id="PF00756">
    <property type="entry name" value="Esterase"/>
    <property type="match status" value="1"/>
</dbReference>
<dbReference type="Gene3D" id="3.40.50.1820">
    <property type="entry name" value="alpha/beta hydrolase"/>
    <property type="match status" value="1"/>
</dbReference>
<keyword evidence="1" id="KW-1133">Transmembrane helix</keyword>
<keyword evidence="3" id="KW-1185">Reference proteome</keyword>
<accession>A0ABT0KP34</accession>
<dbReference type="InterPro" id="IPR000801">
    <property type="entry name" value="Esterase-like"/>
</dbReference>
<reference evidence="2 3" key="1">
    <citation type="submission" date="2022-01" db="EMBL/GenBank/DDBJ databases">
        <title>Whole genome-based taxonomy of the Shewanellaceae.</title>
        <authorList>
            <person name="Martin-Rodriguez A.J."/>
        </authorList>
    </citation>
    <scope>NUCLEOTIDE SEQUENCE [LARGE SCALE GENOMIC DNA]</scope>
    <source>
        <strain evidence="2 3">DSM 24955</strain>
    </source>
</reference>
<feature type="transmembrane region" description="Helical" evidence="1">
    <location>
        <begin position="42"/>
        <end position="62"/>
    </location>
</feature>
<organism evidence="2 3">
    <name type="scientific">Shewanella electrodiphila</name>
    <dbReference type="NCBI Taxonomy" id="934143"/>
    <lineage>
        <taxon>Bacteria</taxon>
        <taxon>Pseudomonadati</taxon>
        <taxon>Pseudomonadota</taxon>
        <taxon>Gammaproteobacteria</taxon>
        <taxon>Alteromonadales</taxon>
        <taxon>Shewanellaceae</taxon>
        <taxon>Shewanella</taxon>
    </lineage>
</organism>
<dbReference type="RefSeq" id="WP_248955595.1">
    <property type="nucleotide sequence ID" value="NZ_JAKIKU010000004.1"/>
</dbReference>
<comment type="caution">
    <text evidence="2">The sequence shown here is derived from an EMBL/GenBank/DDBJ whole genome shotgun (WGS) entry which is preliminary data.</text>
</comment>
<keyword evidence="1" id="KW-0472">Membrane</keyword>
<dbReference type="SUPFAM" id="SSF53474">
    <property type="entry name" value="alpha/beta-Hydrolases"/>
    <property type="match status" value="1"/>
</dbReference>
<dbReference type="InterPro" id="IPR029058">
    <property type="entry name" value="AB_hydrolase_fold"/>
</dbReference>
<sequence length="355" mass="40114">MSISLINTKNLIFYGFKSGFKSGFQNIYQSILSSLYAKQIKALMALVLLSGAMIMTVTSATVQANELMPNVSDGKLQRLDVQALPFELIKPRPIDVWLPADYPAKAPYAVIYMHDGKMLFDASQSWNNTAWEVDETAAQLNQQDDIKSFIVVGIHNADASRHSEYFPQKPFESLTADKQTSLYQTQRSETEKLLAQAVYSDQYAEFIVTELKPYIDGHFKVATDKQNTFIMGSSMGGLISWYTALEYPHVFGGAACLSTHWPGSFAQNGNPIPQVFNQYLARKIAEKPQVKLYFDYGDQTLDAMYPPLQAKVDKLFEASDYDKSLWQTHYFKGKAHTESAWAERLNIPLTFLLQK</sequence>
<protein>
    <submittedName>
        <fullName evidence="2">Esterase</fullName>
    </submittedName>
</protein>
<dbReference type="PANTHER" id="PTHR48098">
    <property type="entry name" value="ENTEROCHELIN ESTERASE-RELATED"/>
    <property type="match status" value="1"/>
</dbReference>
<evidence type="ECO:0000256" key="1">
    <source>
        <dbReference type="SAM" id="Phobius"/>
    </source>
</evidence>
<gene>
    <name evidence="2" type="ORF">L2737_09665</name>
</gene>
<evidence type="ECO:0000313" key="3">
    <source>
        <dbReference type="Proteomes" id="UP001202134"/>
    </source>
</evidence>
<dbReference type="InterPro" id="IPR050583">
    <property type="entry name" value="Mycobacterial_A85_antigen"/>
</dbReference>
<proteinExistence type="predicted"/>
<name>A0ABT0KP34_9GAMM</name>